<dbReference type="AlphaFoldDB" id="A0AAD2HX42"/>
<gene>
    <name evidence="3" type="ORF">MYCIT1_LOCUS36715</name>
</gene>
<keyword evidence="2" id="KW-0732">Signal</keyword>
<dbReference type="Proteomes" id="UP001295794">
    <property type="component" value="Unassembled WGS sequence"/>
</dbReference>
<evidence type="ECO:0000313" key="3">
    <source>
        <dbReference type="EMBL" id="CAK5283844.1"/>
    </source>
</evidence>
<organism evidence="3 4">
    <name type="scientific">Mycena citricolor</name>
    <dbReference type="NCBI Taxonomy" id="2018698"/>
    <lineage>
        <taxon>Eukaryota</taxon>
        <taxon>Fungi</taxon>
        <taxon>Dikarya</taxon>
        <taxon>Basidiomycota</taxon>
        <taxon>Agaricomycotina</taxon>
        <taxon>Agaricomycetes</taxon>
        <taxon>Agaricomycetidae</taxon>
        <taxon>Agaricales</taxon>
        <taxon>Marasmiineae</taxon>
        <taxon>Mycenaceae</taxon>
        <taxon>Mycena</taxon>
    </lineage>
</organism>
<protein>
    <submittedName>
        <fullName evidence="3">Uncharacterized protein</fullName>
    </submittedName>
</protein>
<proteinExistence type="predicted"/>
<feature type="compositionally biased region" description="Basic and acidic residues" evidence="1">
    <location>
        <begin position="149"/>
        <end position="188"/>
    </location>
</feature>
<evidence type="ECO:0000313" key="4">
    <source>
        <dbReference type="Proteomes" id="UP001295794"/>
    </source>
</evidence>
<feature type="region of interest" description="Disordered" evidence="1">
    <location>
        <begin position="205"/>
        <end position="237"/>
    </location>
</feature>
<sequence length="237" mass="26937">NCHISRVRPRSGTREPTFWILTSLLFELFQLHASQVSLPPSFTTDFFRFPGTGCSSWIFSLLVARVAHSHLFLSFSVCCLDPFEFSTSLGNPAMSRIHFDRAYQLSGDDSSSIILATRPARRAGPRIRPQCPPGFFSRTPIDRPFDFHHSSLRHSPIEHTRRDPQPRRHGHGDTEPYRNFSRSRDFPRRSPNSSVVLRILLRRRSRATADVADDEEIELGSVPKRRAGRAGAMPSGR</sequence>
<evidence type="ECO:0000256" key="2">
    <source>
        <dbReference type="SAM" id="SignalP"/>
    </source>
</evidence>
<comment type="caution">
    <text evidence="3">The sequence shown here is derived from an EMBL/GenBank/DDBJ whole genome shotgun (WGS) entry which is preliminary data.</text>
</comment>
<reference evidence="3" key="1">
    <citation type="submission" date="2023-11" db="EMBL/GenBank/DDBJ databases">
        <authorList>
            <person name="De Vega J J."/>
            <person name="De Vega J J."/>
        </authorList>
    </citation>
    <scope>NUCLEOTIDE SEQUENCE</scope>
</reference>
<name>A0AAD2HX42_9AGAR</name>
<evidence type="ECO:0000256" key="1">
    <source>
        <dbReference type="SAM" id="MobiDB-lite"/>
    </source>
</evidence>
<feature type="non-terminal residue" evidence="3">
    <location>
        <position position="1"/>
    </location>
</feature>
<feature type="chain" id="PRO_5041947281" evidence="2">
    <location>
        <begin position="34"/>
        <end position="237"/>
    </location>
</feature>
<feature type="region of interest" description="Disordered" evidence="1">
    <location>
        <begin position="149"/>
        <end position="190"/>
    </location>
</feature>
<feature type="signal peptide" evidence="2">
    <location>
        <begin position="1"/>
        <end position="33"/>
    </location>
</feature>
<keyword evidence="4" id="KW-1185">Reference proteome</keyword>
<accession>A0AAD2HX42</accession>
<dbReference type="EMBL" id="CAVNYO010000476">
    <property type="protein sequence ID" value="CAK5283844.1"/>
    <property type="molecule type" value="Genomic_DNA"/>
</dbReference>